<keyword evidence="8" id="KW-0547">Nucleotide-binding</keyword>
<dbReference type="AlphaFoldDB" id="A0A398D4Y0"/>
<evidence type="ECO:0000259" key="18">
    <source>
        <dbReference type="PROSITE" id="PS50110"/>
    </source>
</evidence>
<dbReference type="InterPro" id="IPR000014">
    <property type="entry name" value="PAS"/>
</dbReference>
<feature type="transmembrane region" description="Helical" evidence="16">
    <location>
        <begin position="103"/>
        <end position="124"/>
    </location>
</feature>
<dbReference type="InterPro" id="IPR003594">
    <property type="entry name" value="HATPase_dom"/>
</dbReference>
<dbReference type="SMART" id="SM00387">
    <property type="entry name" value="HATPase_c"/>
    <property type="match status" value="1"/>
</dbReference>
<dbReference type="Gene3D" id="1.10.287.130">
    <property type="match status" value="1"/>
</dbReference>
<dbReference type="InterPro" id="IPR000700">
    <property type="entry name" value="PAS-assoc_C"/>
</dbReference>
<dbReference type="InterPro" id="IPR011620">
    <property type="entry name" value="Sig_transdc_His_kinase_LytS_TM"/>
</dbReference>
<dbReference type="InterPro" id="IPR036890">
    <property type="entry name" value="HATPase_C_sf"/>
</dbReference>
<dbReference type="InterPro" id="IPR004358">
    <property type="entry name" value="Sig_transdc_His_kin-like_C"/>
</dbReference>
<comment type="subcellular location">
    <subcellularLocation>
        <location evidence="2">Cell membrane</location>
        <topology evidence="2">Multi-pass membrane protein</topology>
    </subcellularLocation>
</comment>
<dbReference type="SMART" id="SM00086">
    <property type="entry name" value="PAC"/>
    <property type="match status" value="2"/>
</dbReference>
<feature type="transmembrane region" description="Helical" evidence="16">
    <location>
        <begin position="136"/>
        <end position="155"/>
    </location>
</feature>
<keyword evidence="5 14" id="KW-0597">Phosphoprotein</keyword>
<evidence type="ECO:0000256" key="4">
    <source>
        <dbReference type="ARBA" id="ARBA00022475"/>
    </source>
</evidence>
<name>A0A398D4Y0_9BACT</name>
<keyword evidence="9" id="KW-0418">Kinase</keyword>
<feature type="domain" description="PAS" evidence="19">
    <location>
        <begin position="202"/>
        <end position="258"/>
    </location>
</feature>
<evidence type="ECO:0000256" key="16">
    <source>
        <dbReference type="SAM" id="Phobius"/>
    </source>
</evidence>
<keyword evidence="15" id="KW-0175">Coiled coil</keyword>
<comment type="caution">
    <text evidence="21">The sequence shown here is derived from an EMBL/GenBank/DDBJ whole genome shotgun (WGS) entry which is preliminary data.</text>
</comment>
<feature type="transmembrane region" description="Helical" evidence="16">
    <location>
        <begin position="70"/>
        <end position="91"/>
    </location>
</feature>
<dbReference type="GO" id="GO:0071555">
    <property type="term" value="P:cell wall organization"/>
    <property type="evidence" value="ECO:0007669"/>
    <property type="project" value="InterPro"/>
</dbReference>
<dbReference type="InterPro" id="IPR035965">
    <property type="entry name" value="PAS-like_dom_sf"/>
</dbReference>
<keyword evidence="6" id="KW-0808">Transferase</keyword>
<dbReference type="InterPro" id="IPR001610">
    <property type="entry name" value="PAC"/>
</dbReference>
<keyword evidence="10" id="KW-0067">ATP-binding</keyword>
<dbReference type="InterPro" id="IPR011006">
    <property type="entry name" value="CheY-like_superfamily"/>
</dbReference>
<evidence type="ECO:0000256" key="15">
    <source>
        <dbReference type="SAM" id="Coils"/>
    </source>
</evidence>
<sequence>MTTESFIALVANATLMLSLVYVYDLLNVVRWVSETWIGHVIIGIAIGGLGIFVMLMPWTFVPGIIFDTRSVLLATSGLFFGTIPTLVAVLMTATYRVILGGNGVVMGVSIIIASGIIGVAWRHARKHQLATLSFGTLYSLGLVVHLVMLALVFTLPLQTAISVLRSIALPILVIYPVATAAYGTMMVERLRRNQAAVDVRESESRFRALFEQAAIGVAKIEAATGQFVLVNQRYADIVGYSREELLSLDFQTITHPDDTPTDLLNTKRLASGQVREFTTQKRYLRKNGTQVWANLTISALWNPGEPPTYNMAMIEDVTEGKQAEDALASSLSLLKTTMESTADGILVVDRNERITLWNHKFAEMWKIPEEVMSKHADKLAVNYVLQQMAQPEAFLAKVRELYGQPEESSSDQLNLADGRIFRRYSQPQRIGDDVVGRVWSFSDITERKQAEKETRREQAFFNQLVETAPEGIAITGDQGRVLRVNAEFIRMFGYDVDEAVGQSIDNLVVPPARDEEARAITRSTSQGGEIRMETVRRRKDGSLVDVSLIVAPILIAGKQEAVYAIYRDNTERKQAEEAREKAEAQLRQSQKMEAIGTLAGGVAHDFNNLLTGILGNISLMRSTLPPADPLLENLDAAETSARQAADLTKGLLTFSRGAMVLPVPTNLTAALDVALALLKQSLPATMEIVRDYGRTVWNVLVDQSQMTQILLNLGVNARDAMKGKGTLTISVRNEAVGEEYVQTNPFARKGEFVHLSVTDTGAGIPPAILEHFFEPFHTTKPVGSGTGLGLSIVYGAVKQAGGWITAISTDGVGKTAPPIEQTCSGTTFDIYLPRCLDKPRKSIVPASIPVNAGNDSILVVEDEPVVCAVAKAFLNRGGYVVLTAPDGASALNVLHEHLTDIGLILLDMTMPGMVIDEIVKAIRALDPTVPILLNSGYTSNDTVKQMLAEGSVQGFLGKPYDPGQLLGAVQDILRTVRQSAAVESTTRTVVAG</sequence>
<keyword evidence="11 16" id="KW-1133">Transmembrane helix</keyword>
<evidence type="ECO:0000256" key="13">
    <source>
        <dbReference type="ARBA" id="ARBA00023136"/>
    </source>
</evidence>
<evidence type="ECO:0000313" key="22">
    <source>
        <dbReference type="Proteomes" id="UP000266328"/>
    </source>
</evidence>
<accession>A0A398D4Y0</accession>
<dbReference type="InterPro" id="IPR013767">
    <property type="entry name" value="PAS_fold"/>
</dbReference>
<keyword evidence="13 16" id="KW-0472">Membrane</keyword>
<dbReference type="SUPFAM" id="SSF55874">
    <property type="entry name" value="ATPase domain of HSP90 chaperone/DNA topoisomerase II/histidine kinase"/>
    <property type="match status" value="1"/>
</dbReference>
<dbReference type="GO" id="GO:0005524">
    <property type="term" value="F:ATP binding"/>
    <property type="evidence" value="ECO:0007669"/>
    <property type="project" value="UniProtKB-KW"/>
</dbReference>
<dbReference type="SMART" id="SM00448">
    <property type="entry name" value="REC"/>
    <property type="match status" value="1"/>
</dbReference>
<evidence type="ECO:0000259" key="20">
    <source>
        <dbReference type="PROSITE" id="PS50113"/>
    </source>
</evidence>
<keyword evidence="22" id="KW-1185">Reference proteome</keyword>
<dbReference type="PANTHER" id="PTHR43065:SF46">
    <property type="entry name" value="C4-DICARBOXYLATE TRANSPORT SENSOR PROTEIN DCTB"/>
    <property type="match status" value="1"/>
</dbReference>
<gene>
    <name evidence="21" type="ORF">SMC7_01860</name>
</gene>
<evidence type="ECO:0000256" key="5">
    <source>
        <dbReference type="ARBA" id="ARBA00022553"/>
    </source>
</evidence>
<dbReference type="InterPro" id="IPR013655">
    <property type="entry name" value="PAS_fold_3"/>
</dbReference>
<feature type="domain" description="PAS" evidence="19">
    <location>
        <begin position="457"/>
        <end position="527"/>
    </location>
</feature>
<dbReference type="OrthoDB" id="9811889at2"/>
<dbReference type="Proteomes" id="UP000266328">
    <property type="component" value="Unassembled WGS sequence"/>
</dbReference>
<dbReference type="PROSITE" id="PS50112">
    <property type="entry name" value="PAS"/>
    <property type="match status" value="2"/>
</dbReference>
<organism evidence="21 22">
    <name type="scientific">Candidatus Cryosericum terrychapinii</name>
    <dbReference type="NCBI Taxonomy" id="2290919"/>
    <lineage>
        <taxon>Bacteria</taxon>
        <taxon>Pseudomonadati</taxon>
        <taxon>Caldisericota/Cryosericota group</taxon>
        <taxon>Candidatus Cryosericota</taxon>
        <taxon>Candidatus Cryosericia</taxon>
        <taxon>Candidatus Cryosericales</taxon>
        <taxon>Candidatus Cryosericaceae</taxon>
        <taxon>Candidatus Cryosericum</taxon>
    </lineage>
</organism>
<keyword evidence="4" id="KW-1003">Cell membrane</keyword>
<dbReference type="Pfam" id="PF00512">
    <property type="entry name" value="HisKA"/>
    <property type="match status" value="1"/>
</dbReference>
<evidence type="ECO:0000259" key="17">
    <source>
        <dbReference type="PROSITE" id="PS50109"/>
    </source>
</evidence>
<evidence type="ECO:0000256" key="2">
    <source>
        <dbReference type="ARBA" id="ARBA00004651"/>
    </source>
</evidence>
<dbReference type="Gene3D" id="3.30.565.10">
    <property type="entry name" value="Histidine kinase-like ATPase, C-terminal domain"/>
    <property type="match status" value="1"/>
</dbReference>
<dbReference type="GO" id="GO:0000155">
    <property type="term" value="F:phosphorelay sensor kinase activity"/>
    <property type="evidence" value="ECO:0007669"/>
    <property type="project" value="InterPro"/>
</dbReference>
<keyword evidence="7 16" id="KW-0812">Transmembrane</keyword>
<proteinExistence type="predicted"/>
<dbReference type="Pfam" id="PF02518">
    <property type="entry name" value="HATPase_c"/>
    <property type="match status" value="1"/>
</dbReference>
<dbReference type="PROSITE" id="PS50113">
    <property type="entry name" value="PAC"/>
    <property type="match status" value="2"/>
</dbReference>
<evidence type="ECO:0000256" key="9">
    <source>
        <dbReference type="ARBA" id="ARBA00022777"/>
    </source>
</evidence>
<dbReference type="SMART" id="SM00091">
    <property type="entry name" value="PAS"/>
    <property type="match status" value="3"/>
</dbReference>
<dbReference type="CDD" id="cd00082">
    <property type="entry name" value="HisKA"/>
    <property type="match status" value="1"/>
</dbReference>
<dbReference type="PROSITE" id="PS50110">
    <property type="entry name" value="RESPONSE_REGULATORY"/>
    <property type="match status" value="1"/>
</dbReference>
<evidence type="ECO:0000256" key="8">
    <source>
        <dbReference type="ARBA" id="ARBA00022741"/>
    </source>
</evidence>
<dbReference type="NCBIfam" id="TIGR00229">
    <property type="entry name" value="sensory_box"/>
    <property type="match status" value="3"/>
</dbReference>
<dbReference type="InterPro" id="IPR001789">
    <property type="entry name" value="Sig_transdc_resp-reg_receiver"/>
</dbReference>
<dbReference type="Gene3D" id="3.40.50.2300">
    <property type="match status" value="1"/>
</dbReference>
<dbReference type="InterPro" id="IPR036097">
    <property type="entry name" value="HisK_dim/P_sf"/>
</dbReference>
<evidence type="ECO:0000256" key="3">
    <source>
        <dbReference type="ARBA" id="ARBA00012438"/>
    </source>
</evidence>
<dbReference type="CDD" id="cd00130">
    <property type="entry name" value="PAS"/>
    <property type="match status" value="2"/>
</dbReference>
<dbReference type="InterPro" id="IPR003661">
    <property type="entry name" value="HisK_dim/P_dom"/>
</dbReference>
<feature type="transmembrane region" description="Helical" evidence="16">
    <location>
        <begin position="36"/>
        <end position="58"/>
    </location>
</feature>
<dbReference type="Pfam" id="PF08447">
    <property type="entry name" value="PAS_3"/>
    <property type="match status" value="1"/>
</dbReference>
<evidence type="ECO:0000256" key="10">
    <source>
        <dbReference type="ARBA" id="ARBA00022840"/>
    </source>
</evidence>
<dbReference type="Gene3D" id="3.30.450.20">
    <property type="entry name" value="PAS domain"/>
    <property type="match status" value="3"/>
</dbReference>
<dbReference type="Pfam" id="PF07694">
    <property type="entry name" value="5TM-5TMR_LYT"/>
    <property type="match status" value="1"/>
</dbReference>
<dbReference type="GO" id="GO:0006355">
    <property type="term" value="P:regulation of DNA-templated transcription"/>
    <property type="evidence" value="ECO:0007669"/>
    <property type="project" value="InterPro"/>
</dbReference>
<dbReference type="Pfam" id="PF12860">
    <property type="entry name" value="PAS_7"/>
    <property type="match status" value="1"/>
</dbReference>
<dbReference type="SUPFAM" id="SSF52172">
    <property type="entry name" value="CheY-like"/>
    <property type="match status" value="1"/>
</dbReference>
<evidence type="ECO:0000256" key="6">
    <source>
        <dbReference type="ARBA" id="ARBA00022679"/>
    </source>
</evidence>
<feature type="transmembrane region" description="Helical" evidence="16">
    <location>
        <begin position="167"/>
        <end position="187"/>
    </location>
</feature>
<dbReference type="SMART" id="SM00388">
    <property type="entry name" value="HisKA"/>
    <property type="match status" value="1"/>
</dbReference>
<feature type="modified residue" description="4-aspartylphosphate" evidence="14">
    <location>
        <position position="907"/>
    </location>
</feature>
<evidence type="ECO:0000256" key="11">
    <source>
        <dbReference type="ARBA" id="ARBA00022989"/>
    </source>
</evidence>
<dbReference type="EMBL" id="QXIS01000008">
    <property type="protein sequence ID" value="RIE06531.1"/>
    <property type="molecule type" value="Genomic_DNA"/>
</dbReference>
<feature type="transmembrane region" description="Helical" evidence="16">
    <location>
        <begin position="6"/>
        <end position="24"/>
    </location>
</feature>
<comment type="catalytic activity">
    <reaction evidence="1">
        <text>ATP + protein L-histidine = ADP + protein N-phospho-L-histidine.</text>
        <dbReference type="EC" id="2.7.13.3"/>
    </reaction>
</comment>
<dbReference type="SUPFAM" id="SSF47384">
    <property type="entry name" value="Homodimeric domain of signal transducing histidine kinase"/>
    <property type="match status" value="1"/>
</dbReference>
<evidence type="ECO:0000256" key="1">
    <source>
        <dbReference type="ARBA" id="ARBA00000085"/>
    </source>
</evidence>
<dbReference type="PANTHER" id="PTHR43065">
    <property type="entry name" value="SENSOR HISTIDINE KINASE"/>
    <property type="match status" value="1"/>
</dbReference>
<feature type="coiled-coil region" evidence="15">
    <location>
        <begin position="565"/>
        <end position="595"/>
    </location>
</feature>
<feature type="domain" description="PAC" evidence="20">
    <location>
        <begin position="526"/>
        <end position="581"/>
    </location>
</feature>
<dbReference type="Pfam" id="PF00989">
    <property type="entry name" value="PAS"/>
    <property type="match status" value="1"/>
</dbReference>
<dbReference type="Pfam" id="PF00072">
    <property type="entry name" value="Response_reg"/>
    <property type="match status" value="1"/>
</dbReference>
<dbReference type="GO" id="GO:0005886">
    <property type="term" value="C:plasma membrane"/>
    <property type="evidence" value="ECO:0007669"/>
    <property type="project" value="UniProtKB-SubCell"/>
</dbReference>
<dbReference type="PROSITE" id="PS50109">
    <property type="entry name" value="HIS_KIN"/>
    <property type="match status" value="1"/>
</dbReference>
<keyword evidence="12" id="KW-0902">Two-component regulatory system</keyword>
<evidence type="ECO:0000313" key="21">
    <source>
        <dbReference type="EMBL" id="RIE06531.1"/>
    </source>
</evidence>
<protein>
    <recommendedName>
        <fullName evidence="3">histidine kinase</fullName>
        <ecNumber evidence="3">2.7.13.3</ecNumber>
    </recommendedName>
</protein>
<evidence type="ECO:0000256" key="7">
    <source>
        <dbReference type="ARBA" id="ARBA00022692"/>
    </source>
</evidence>
<evidence type="ECO:0000256" key="12">
    <source>
        <dbReference type="ARBA" id="ARBA00023012"/>
    </source>
</evidence>
<dbReference type="InterPro" id="IPR005467">
    <property type="entry name" value="His_kinase_dom"/>
</dbReference>
<evidence type="ECO:0000256" key="14">
    <source>
        <dbReference type="PROSITE-ProRule" id="PRU00169"/>
    </source>
</evidence>
<dbReference type="EC" id="2.7.13.3" evidence="3"/>
<reference evidence="21 22" key="1">
    <citation type="submission" date="2018-09" db="EMBL/GenBank/DDBJ databases">
        <title>Discovery and Ecogenomic Context for Candidatus Cryosericales, a Global Caldiserica Order Active in Thawing Permafrost.</title>
        <authorList>
            <person name="Martinez M.A."/>
            <person name="Woodcroft B.J."/>
            <person name="Ignacio Espinoza J.C."/>
            <person name="Zayed A."/>
            <person name="Singleton C.M."/>
            <person name="Boyd J."/>
            <person name="Li Y.-F."/>
            <person name="Purvine S."/>
            <person name="Maughan H."/>
            <person name="Hodgkins S.B."/>
            <person name="Anderson D."/>
            <person name="Sederholm M."/>
            <person name="Temperton B."/>
            <person name="Saleska S.R."/>
            <person name="Tyson G.W."/>
            <person name="Rich V.I."/>
        </authorList>
    </citation>
    <scope>NUCLEOTIDE SEQUENCE [LARGE SCALE GENOMIC DNA]</scope>
    <source>
        <strain evidence="21 22">SMC7</strain>
    </source>
</reference>
<dbReference type="SUPFAM" id="SSF55785">
    <property type="entry name" value="PYP-like sensor domain (PAS domain)"/>
    <property type="match status" value="3"/>
</dbReference>
<dbReference type="RefSeq" id="WP_119088686.1">
    <property type="nucleotide sequence ID" value="NZ_QXIS01000008.1"/>
</dbReference>
<feature type="domain" description="Response regulatory" evidence="18">
    <location>
        <begin position="856"/>
        <end position="973"/>
    </location>
</feature>
<evidence type="ECO:0000259" key="19">
    <source>
        <dbReference type="PROSITE" id="PS50112"/>
    </source>
</evidence>
<feature type="domain" description="PAC" evidence="20">
    <location>
        <begin position="277"/>
        <end position="329"/>
    </location>
</feature>
<feature type="domain" description="Histidine kinase" evidence="17">
    <location>
        <begin position="601"/>
        <end position="836"/>
    </location>
</feature>
<dbReference type="PRINTS" id="PR00344">
    <property type="entry name" value="BCTRLSENSOR"/>
</dbReference>